<feature type="repeat" description="TPR" evidence="1">
    <location>
        <begin position="311"/>
        <end position="344"/>
    </location>
</feature>
<dbReference type="EMBL" id="JEMB01002273">
    <property type="protein sequence ID" value="KYF82299.1"/>
    <property type="molecule type" value="Genomic_DNA"/>
</dbReference>
<accession>A0A150RPT1</accession>
<dbReference type="Proteomes" id="UP000075635">
    <property type="component" value="Unassembled WGS sequence"/>
</dbReference>
<proteinExistence type="predicted"/>
<feature type="region of interest" description="Disordered" evidence="2">
    <location>
        <begin position="74"/>
        <end position="100"/>
    </location>
</feature>
<sequence>MIHDIASALSAIFTGERARLLHAVVPAHVHGHTLALLRALGEAGPSPRAVWVLADPVYGPSRGWAARERSLARELGARSTTETATGAATEAPPETPEPGRMREPLSAFARSLAAHLAARAPDTGPVLVLAPQHIDDPPAYARDLLWLTQRAELAPARWVLVDAVHSSVGDLLARVGEGASRVLWPEADSAALIELDSLLTDLSARGQRLPADLEMRIAAASPLRAPELLPLRRLLHEADRCFQAGRHSEAAQLQQQAEEMLTGRGLVEEGIHVAMQRARSLIGAGVVDEGHRVFVAALKEAERRDLLAIVPEAYASLGSLHSKQRRFLDASEAYSRAGDLADRRGSREFAADMHRCAGHAALNADMPDAAAKAWRRAFELLGSLAPAVGALEKPQQIVILGLALADIFETHGNLPAARGLRGHAEAIETRNPRRSETWS</sequence>
<dbReference type="InterPro" id="IPR011990">
    <property type="entry name" value="TPR-like_helical_dom_sf"/>
</dbReference>
<name>A0A150RPT1_SORCE</name>
<dbReference type="AlphaFoldDB" id="A0A150RPT1"/>
<dbReference type="SUPFAM" id="SSF48452">
    <property type="entry name" value="TPR-like"/>
    <property type="match status" value="1"/>
</dbReference>
<organism evidence="3 4">
    <name type="scientific">Sorangium cellulosum</name>
    <name type="common">Polyangium cellulosum</name>
    <dbReference type="NCBI Taxonomy" id="56"/>
    <lineage>
        <taxon>Bacteria</taxon>
        <taxon>Pseudomonadati</taxon>
        <taxon>Myxococcota</taxon>
        <taxon>Polyangia</taxon>
        <taxon>Polyangiales</taxon>
        <taxon>Polyangiaceae</taxon>
        <taxon>Sorangium</taxon>
    </lineage>
</organism>
<dbReference type="PROSITE" id="PS50005">
    <property type="entry name" value="TPR"/>
    <property type="match status" value="1"/>
</dbReference>
<gene>
    <name evidence="3" type="ORF">BE17_15420</name>
</gene>
<evidence type="ECO:0000256" key="2">
    <source>
        <dbReference type="SAM" id="MobiDB-lite"/>
    </source>
</evidence>
<reference evidence="3 4" key="1">
    <citation type="submission" date="2014-02" db="EMBL/GenBank/DDBJ databases">
        <title>The small core and large imbalanced accessory genome model reveals a collaborative survival strategy of Sorangium cellulosum strains in nature.</title>
        <authorList>
            <person name="Han K."/>
            <person name="Peng R."/>
            <person name="Blom J."/>
            <person name="Li Y.-Z."/>
        </authorList>
    </citation>
    <scope>NUCLEOTIDE SEQUENCE [LARGE SCALE GENOMIC DNA]</scope>
    <source>
        <strain evidence="3 4">So0011-07</strain>
    </source>
</reference>
<protein>
    <submittedName>
        <fullName evidence="3">Uncharacterized protein</fullName>
    </submittedName>
</protein>
<dbReference type="InterPro" id="IPR019734">
    <property type="entry name" value="TPR_rpt"/>
</dbReference>
<evidence type="ECO:0000313" key="3">
    <source>
        <dbReference type="EMBL" id="KYF82299.1"/>
    </source>
</evidence>
<feature type="compositionally biased region" description="Low complexity" evidence="2">
    <location>
        <begin position="80"/>
        <end position="92"/>
    </location>
</feature>
<keyword evidence="1" id="KW-0802">TPR repeat</keyword>
<comment type="caution">
    <text evidence="3">The sequence shown here is derived from an EMBL/GenBank/DDBJ whole genome shotgun (WGS) entry which is preliminary data.</text>
</comment>
<evidence type="ECO:0000256" key="1">
    <source>
        <dbReference type="PROSITE-ProRule" id="PRU00339"/>
    </source>
</evidence>
<dbReference type="Gene3D" id="1.25.40.10">
    <property type="entry name" value="Tetratricopeptide repeat domain"/>
    <property type="match status" value="1"/>
</dbReference>
<evidence type="ECO:0000313" key="4">
    <source>
        <dbReference type="Proteomes" id="UP000075635"/>
    </source>
</evidence>